<keyword evidence="13" id="KW-0175">Coiled coil</keyword>
<dbReference type="SMART" id="SM00990">
    <property type="entry name" value="VRR_NUC"/>
    <property type="match status" value="1"/>
</dbReference>
<feature type="compositionally biased region" description="Acidic residues" evidence="18">
    <location>
        <begin position="390"/>
        <end position="408"/>
    </location>
</feature>
<evidence type="ECO:0000256" key="6">
    <source>
        <dbReference type="ARBA" id="ARBA00022759"/>
    </source>
</evidence>
<keyword evidence="7 17" id="KW-0227">DNA damage</keyword>
<dbReference type="PANTHER" id="PTHR15749">
    <property type="entry name" value="FANCONI-ASSOCIATED NUCLEASE 1"/>
    <property type="match status" value="1"/>
</dbReference>
<reference evidence="21" key="1">
    <citation type="submission" date="2025-08" db="UniProtKB">
        <authorList>
            <consortium name="RefSeq"/>
        </authorList>
    </citation>
    <scope>IDENTIFICATION</scope>
    <source>
        <tissue evidence="21">Sperm</tissue>
    </source>
</reference>
<dbReference type="InterPro" id="IPR049125">
    <property type="entry name" value="FAN1-like_WH"/>
</dbReference>
<evidence type="ECO:0000256" key="10">
    <source>
        <dbReference type="ARBA" id="ARBA00022833"/>
    </source>
</evidence>
<keyword evidence="16 17" id="KW-0539">Nucleus</keyword>
<dbReference type="PANTHER" id="PTHR15749:SF4">
    <property type="entry name" value="FANCONI-ASSOCIATED NUCLEASE 1"/>
    <property type="match status" value="1"/>
</dbReference>
<proteinExistence type="inferred from homology"/>
<evidence type="ECO:0000256" key="2">
    <source>
        <dbReference type="ARBA" id="ARBA00004123"/>
    </source>
</evidence>
<dbReference type="GO" id="GO:0008270">
    <property type="term" value="F:zinc ion binding"/>
    <property type="evidence" value="ECO:0007669"/>
    <property type="project" value="UniProtKB-KW"/>
</dbReference>
<feature type="compositionally biased region" description="Polar residues" evidence="18">
    <location>
        <begin position="147"/>
        <end position="159"/>
    </location>
</feature>
<keyword evidence="20" id="KW-1185">Reference proteome</keyword>
<feature type="compositionally biased region" description="Polar residues" evidence="18">
    <location>
        <begin position="360"/>
        <end position="371"/>
    </location>
</feature>
<evidence type="ECO:0000256" key="1">
    <source>
        <dbReference type="ARBA" id="ARBA00000983"/>
    </source>
</evidence>
<keyword evidence="5 17" id="KW-0479">Metal-binding</keyword>
<protein>
    <recommendedName>
        <fullName evidence="17">Fanconi-associated nuclease</fullName>
        <ecNumber evidence="17">3.1.4.1</ecNumber>
    </recommendedName>
</protein>
<dbReference type="Pfam" id="PF21315">
    <property type="entry name" value="FAN1_HTH"/>
    <property type="match status" value="1"/>
</dbReference>
<dbReference type="InterPro" id="IPR049126">
    <property type="entry name" value="FAN1-like_TPR"/>
</dbReference>
<evidence type="ECO:0000256" key="15">
    <source>
        <dbReference type="ARBA" id="ARBA00023211"/>
    </source>
</evidence>
<dbReference type="GO" id="GO:0005634">
    <property type="term" value="C:nucleus"/>
    <property type="evidence" value="ECO:0007669"/>
    <property type="project" value="UniProtKB-SubCell"/>
</dbReference>
<sequence length="1082" mass="119682">MPNRGKKRKAAGTSSQAGSILAFFRPRSPPKQLCQALGSEQSPNSGGNGGESTGQVTKRARNDNHAVARSPNHPRHEDDELQDPNLESCRFETHKKPGTAERGNGSVQETPTVPLAAKPHMSPYFKRTEAGHEREESQGAAHRRNLSSKLSRTFLRSGSSSKIGVCIRLFDGDGDVDAGKWTGETEVEPGGQPSGSQKENVKVTVSCHREQSLGSGKKSDPEDACIDLTASDRECKRLKQSSKLRRSTRKTINYFKETLPPKGKEVTARGSLAIIPGKDASEPDELREPLQNSETKQVSGREEAGSAAKIMQVTNNKGIADDCKLERAPSLRKRPSATAPLGTEASRVSRESGPGVTNLPKDTNGNKANRTSNERRSRPSAEKAAHTWGEEEPEEGELGEDDSEDDGVSADVGDGRPDLYLENFLTVLRTVMRHEHDRVLFNNEDMAIIGKFHSLSEAAQTLYVRLFQRKVRWLPTVTLKYTRIAADLTAALDELISSELLQSESELTDVSEALSVLPAPELRLVARSFHVPVAGGVHRQQLVEALARLAHQRSVLSLMGARGTDANPAVLRRARERLGCCVRVRRALRAVFSRAMLLFSPAESPDEEDAASGGQGSLLTVLMVGMARLRFPAYTVRRQTHIFPSRDALLRYEAASHSLSEMDQAMSSNKLEDACSLYRTARAIWDEMKRSLDFSHEEALPLHLRCMSAGWAYTRMMSRGVEILQRLQLYPEAVEQLHSLLSQQTYCIQRRGSWWDRLALNLQHHLKDTPKAIEAIRRGLTDPYVRTGQRLALHQRAVRIRESPSCKALRHLLRDLPTVEYDEAPKVTIRGKACPQTGMGKSVFLREEEEEAMEVEAAGGSRDGVGTTTTTTMVMCSVEELALAHYRSQDFDQGLHGEGATFCTLFGLLLWDVIFSDTVPDVFLNPYQGFPLDLYTDGFYENRRELLDERLAQLRGATGAELQEIVVAAWTAHEGEACGLVSWERLMTLSQATSLVASLGGRLLAGVCERLAKNLRHNRGGLPDLVVWSSQTLQCKLVEVKGPNDRLSQKQLLWLHELMQLGAQVEVCHVTAYGARAARLEN</sequence>
<comment type="cofactor">
    <cofactor evidence="17">
        <name>Mg(2+)</name>
        <dbReference type="ChEBI" id="CHEBI:18420"/>
    </cofactor>
    <cofactor evidence="17">
        <name>Mn(2+)</name>
        <dbReference type="ChEBI" id="CHEBI:29035"/>
    </cofactor>
</comment>
<dbReference type="FunFam" id="3.40.1350.10:FF:000004">
    <property type="entry name" value="Fanconi-associated nuclease"/>
    <property type="match status" value="1"/>
</dbReference>
<keyword evidence="4 17" id="KW-0540">Nuclease</keyword>
<keyword evidence="15 17" id="KW-0464">Manganese</keyword>
<dbReference type="KEGG" id="pmrn:116941942"/>
<feature type="compositionally biased region" description="Basic and acidic residues" evidence="18">
    <location>
        <begin position="126"/>
        <end position="137"/>
    </location>
</feature>
<evidence type="ECO:0000256" key="13">
    <source>
        <dbReference type="ARBA" id="ARBA00023054"/>
    </source>
</evidence>
<feature type="region of interest" description="Disordered" evidence="18">
    <location>
        <begin position="262"/>
        <end position="414"/>
    </location>
</feature>
<comment type="similarity">
    <text evidence="3 17">Belongs to the FAN1 family.</text>
</comment>
<dbReference type="Pfam" id="PF21169">
    <property type="entry name" value="Fan1_SAP"/>
    <property type="match status" value="1"/>
</dbReference>
<dbReference type="GO" id="GO:0017108">
    <property type="term" value="F:5'-flap endonuclease activity"/>
    <property type="evidence" value="ECO:0007669"/>
    <property type="project" value="TreeGrafter"/>
</dbReference>
<evidence type="ECO:0000259" key="19">
    <source>
        <dbReference type="SMART" id="SM00990"/>
    </source>
</evidence>
<keyword evidence="10" id="KW-0862">Zinc</keyword>
<feature type="region of interest" description="Disordered" evidence="18">
    <location>
        <begin position="180"/>
        <end position="224"/>
    </location>
</feature>
<dbReference type="CDD" id="cd22326">
    <property type="entry name" value="FAN1-like"/>
    <property type="match status" value="1"/>
</dbReference>
<dbReference type="InterPro" id="IPR033315">
    <property type="entry name" value="Fan1-like"/>
</dbReference>
<feature type="compositionally biased region" description="Basic and acidic residues" evidence="18">
    <location>
        <begin position="279"/>
        <end position="288"/>
    </location>
</feature>
<keyword evidence="12 17" id="KW-0460">Magnesium</keyword>
<dbReference type="InterPro" id="IPR049132">
    <property type="entry name" value="FAN1-like_euk"/>
</dbReference>
<evidence type="ECO:0000256" key="14">
    <source>
        <dbReference type="ARBA" id="ARBA00023204"/>
    </source>
</evidence>
<dbReference type="AlphaFoldDB" id="A0AAJ7WT67"/>
<dbReference type="GO" id="GO:0008409">
    <property type="term" value="F:5'-3' exonuclease activity"/>
    <property type="evidence" value="ECO:0007669"/>
    <property type="project" value="TreeGrafter"/>
</dbReference>
<dbReference type="GO" id="GO:0036297">
    <property type="term" value="P:interstrand cross-link repair"/>
    <property type="evidence" value="ECO:0007669"/>
    <property type="project" value="InterPro"/>
</dbReference>
<evidence type="ECO:0000256" key="11">
    <source>
        <dbReference type="ARBA" id="ARBA00022839"/>
    </source>
</evidence>
<evidence type="ECO:0000256" key="18">
    <source>
        <dbReference type="SAM" id="MobiDB-lite"/>
    </source>
</evidence>
<keyword evidence="9 17" id="KW-0378">Hydrolase</keyword>
<dbReference type="InterPro" id="IPR049138">
    <property type="entry name" value="Fan1_SAP_met"/>
</dbReference>
<comment type="subcellular location">
    <subcellularLocation>
        <location evidence="2 17">Nucleus</location>
    </subcellularLocation>
</comment>
<evidence type="ECO:0000256" key="17">
    <source>
        <dbReference type="RuleBase" id="RU365033"/>
    </source>
</evidence>
<gene>
    <name evidence="21" type="primary">FAN1</name>
</gene>
<feature type="compositionally biased region" description="Basic and acidic residues" evidence="18">
    <location>
        <begin position="319"/>
        <end position="329"/>
    </location>
</feature>
<accession>A0AAJ7WT67</accession>
<evidence type="ECO:0000256" key="3">
    <source>
        <dbReference type="ARBA" id="ARBA00005533"/>
    </source>
</evidence>
<dbReference type="RefSeq" id="XP_032809241.1">
    <property type="nucleotide sequence ID" value="XM_032953350.1"/>
</dbReference>
<dbReference type="InterPro" id="IPR011856">
    <property type="entry name" value="tRNA_endonuc-like_dom_sf"/>
</dbReference>
<dbReference type="EC" id="3.1.4.1" evidence="17"/>
<organism evidence="20 21">
    <name type="scientific">Petromyzon marinus</name>
    <name type="common">Sea lamprey</name>
    <dbReference type="NCBI Taxonomy" id="7757"/>
    <lineage>
        <taxon>Eukaryota</taxon>
        <taxon>Metazoa</taxon>
        <taxon>Chordata</taxon>
        <taxon>Craniata</taxon>
        <taxon>Vertebrata</taxon>
        <taxon>Cyclostomata</taxon>
        <taxon>Hyperoartia</taxon>
        <taxon>Petromyzontiformes</taxon>
        <taxon>Petromyzontidae</taxon>
        <taxon>Petromyzon</taxon>
    </lineage>
</organism>
<comment type="catalytic activity">
    <reaction evidence="1 17">
        <text>Hydrolytically removes 5'-nucleotides successively from the 3'-hydroxy termini of 3'-hydroxy-terminated oligonucleotides.</text>
        <dbReference type="EC" id="3.1.4.1"/>
    </reaction>
</comment>
<evidence type="ECO:0000256" key="4">
    <source>
        <dbReference type="ARBA" id="ARBA00022722"/>
    </source>
</evidence>
<keyword evidence="11" id="KW-0269">Exonuclease</keyword>
<evidence type="ECO:0000256" key="16">
    <source>
        <dbReference type="ARBA" id="ARBA00023242"/>
    </source>
</evidence>
<evidence type="ECO:0000256" key="8">
    <source>
        <dbReference type="ARBA" id="ARBA00022771"/>
    </source>
</evidence>
<keyword evidence="8" id="KW-0863">Zinc-finger</keyword>
<comment type="function">
    <text evidence="17">Nuclease required for the repair of DNA interstrand cross-links (ICL). Acts as a 5'-3' exonuclease that anchors at a cut end of DNA and cleaves DNA successively at every third nucleotide, allowing to excise an ICL from one strand through flanking incisions.</text>
</comment>
<feature type="compositionally biased region" description="Basic residues" evidence="18">
    <location>
        <begin position="1"/>
        <end position="10"/>
    </location>
</feature>
<dbReference type="GO" id="GO:0004528">
    <property type="term" value="F:phosphodiesterase I activity"/>
    <property type="evidence" value="ECO:0007669"/>
    <property type="project" value="UniProtKB-EC"/>
</dbReference>
<dbReference type="InterPro" id="IPR014883">
    <property type="entry name" value="VRR_NUC"/>
</dbReference>
<feature type="region of interest" description="Disordered" evidence="18">
    <location>
        <begin position="1"/>
        <end position="159"/>
    </location>
</feature>
<dbReference type="GO" id="GO:0070336">
    <property type="term" value="F:flap-structured DNA binding"/>
    <property type="evidence" value="ECO:0007669"/>
    <property type="project" value="TreeGrafter"/>
</dbReference>
<dbReference type="CTD" id="22909"/>
<evidence type="ECO:0000313" key="21">
    <source>
        <dbReference type="RefSeq" id="XP_032809241.1"/>
    </source>
</evidence>
<evidence type="ECO:0000256" key="9">
    <source>
        <dbReference type="ARBA" id="ARBA00022801"/>
    </source>
</evidence>
<keyword evidence="14 17" id="KW-0234">DNA repair</keyword>
<feature type="compositionally biased region" description="Basic and acidic residues" evidence="18">
    <location>
        <begin position="207"/>
        <end position="221"/>
    </location>
</feature>
<evidence type="ECO:0000313" key="20">
    <source>
        <dbReference type="Proteomes" id="UP001318040"/>
    </source>
</evidence>
<dbReference type="Pfam" id="PF21170">
    <property type="entry name" value="FAN1_TPR"/>
    <property type="match status" value="1"/>
</dbReference>
<dbReference type="Proteomes" id="UP001318040">
    <property type="component" value="Chromosome 13"/>
</dbReference>
<name>A0AAJ7WT67_PETMA</name>
<feature type="domain" description="VRR-NUC" evidence="19">
    <location>
        <begin position="957"/>
        <end position="1072"/>
    </location>
</feature>
<evidence type="ECO:0000256" key="5">
    <source>
        <dbReference type="ARBA" id="ARBA00022723"/>
    </source>
</evidence>
<dbReference type="Gene3D" id="3.40.1350.10">
    <property type="match status" value="1"/>
</dbReference>
<feature type="compositionally biased region" description="Basic and acidic residues" evidence="18">
    <location>
        <begin position="372"/>
        <end position="389"/>
    </location>
</feature>
<evidence type="ECO:0000256" key="7">
    <source>
        <dbReference type="ARBA" id="ARBA00022763"/>
    </source>
</evidence>
<keyword evidence="6" id="KW-0255">Endonuclease</keyword>
<evidence type="ECO:0000256" key="12">
    <source>
        <dbReference type="ARBA" id="ARBA00022842"/>
    </source>
</evidence>
<feature type="compositionally biased region" description="Basic and acidic residues" evidence="18">
    <location>
        <begin position="89"/>
        <end position="99"/>
    </location>
</feature>
<dbReference type="Pfam" id="PF08774">
    <property type="entry name" value="VRR_NUC"/>
    <property type="match status" value="1"/>
</dbReference>